<proteinExistence type="predicted"/>
<reference evidence="3 4" key="1">
    <citation type="journal article" date="2019" name="Nat. Ecol. Evol.">
        <title>Megaphylogeny resolves global patterns of mushroom evolution.</title>
        <authorList>
            <person name="Varga T."/>
            <person name="Krizsan K."/>
            <person name="Foldi C."/>
            <person name="Dima B."/>
            <person name="Sanchez-Garcia M."/>
            <person name="Sanchez-Ramirez S."/>
            <person name="Szollosi G.J."/>
            <person name="Szarkandi J.G."/>
            <person name="Papp V."/>
            <person name="Albert L."/>
            <person name="Andreopoulos W."/>
            <person name="Angelini C."/>
            <person name="Antonin V."/>
            <person name="Barry K.W."/>
            <person name="Bougher N.L."/>
            <person name="Buchanan P."/>
            <person name="Buyck B."/>
            <person name="Bense V."/>
            <person name="Catcheside P."/>
            <person name="Chovatia M."/>
            <person name="Cooper J."/>
            <person name="Damon W."/>
            <person name="Desjardin D."/>
            <person name="Finy P."/>
            <person name="Geml J."/>
            <person name="Haridas S."/>
            <person name="Hughes K."/>
            <person name="Justo A."/>
            <person name="Karasinski D."/>
            <person name="Kautmanova I."/>
            <person name="Kiss B."/>
            <person name="Kocsube S."/>
            <person name="Kotiranta H."/>
            <person name="LaButti K.M."/>
            <person name="Lechner B.E."/>
            <person name="Liimatainen K."/>
            <person name="Lipzen A."/>
            <person name="Lukacs Z."/>
            <person name="Mihaltcheva S."/>
            <person name="Morgado L.N."/>
            <person name="Niskanen T."/>
            <person name="Noordeloos M.E."/>
            <person name="Ohm R.A."/>
            <person name="Ortiz-Santana B."/>
            <person name="Ovrebo C."/>
            <person name="Racz N."/>
            <person name="Riley R."/>
            <person name="Savchenko A."/>
            <person name="Shiryaev A."/>
            <person name="Soop K."/>
            <person name="Spirin V."/>
            <person name="Szebenyi C."/>
            <person name="Tomsovsky M."/>
            <person name="Tulloss R.E."/>
            <person name="Uehling J."/>
            <person name="Grigoriev I.V."/>
            <person name="Vagvolgyi C."/>
            <person name="Papp T."/>
            <person name="Martin F.M."/>
            <person name="Miettinen O."/>
            <person name="Hibbett D.S."/>
            <person name="Nagy L.G."/>
        </authorList>
    </citation>
    <scope>NUCLEOTIDE SEQUENCE [LARGE SCALE GENOMIC DNA]</scope>
    <source>
        <strain evidence="3 4">CBS 121175</strain>
    </source>
</reference>
<feature type="compositionally biased region" description="Polar residues" evidence="1">
    <location>
        <begin position="608"/>
        <end position="621"/>
    </location>
</feature>
<organism evidence="3 4">
    <name type="scientific">Coprinopsis marcescibilis</name>
    <name type="common">Agaric fungus</name>
    <name type="synonym">Psathyrella marcescibilis</name>
    <dbReference type="NCBI Taxonomy" id="230819"/>
    <lineage>
        <taxon>Eukaryota</taxon>
        <taxon>Fungi</taxon>
        <taxon>Dikarya</taxon>
        <taxon>Basidiomycota</taxon>
        <taxon>Agaricomycotina</taxon>
        <taxon>Agaricomycetes</taxon>
        <taxon>Agaricomycetidae</taxon>
        <taxon>Agaricales</taxon>
        <taxon>Agaricineae</taxon>
        <taxon>Psathyrellaceae</taxon>
        <taxon>Coprinopsis</taxon>
    </lineage>
</organism>
<keyword evidence="2" id="KW-0812">Transmembrane</keyword>
<evidence type="ECO:0000256" key="1">
    <source>
        <dbReference type="SAM" id="MobiDB-lite"/>
    </source>
</evidence>
<feature type="transmembrane region" description="Helical" evidence="2">
    <location>
        <begin position="119"/>
        <end position="142"/>
    </location>
</feature>
<sequence>MDPATGLPANLTFHFDVNEYLSTSDLKGEVNSIFFQAFCVNPPKDYCPDFLGPCPNSDVTGIGSQISTYITSLAYAIVVWYIPWMGRPMLYAHLSVVYSLLIAAVICIAKSDLTQNDGIFVLVSVASPATIYLWYLSVVSLWQPHIFPVEKKDKRKSLEIHALRVLSIGTFVFEIALICLMYVPSETISFSQPACNKEFGMVLWFNIAWMLPIAIQTVVGIVIFLIAMSLCWLWTRRLSYKVPEGFFKITQPDEAVENVYTRTPRVDMVTWTESILLEVYPDFMSPTLATCVITVLQLVVVPSLVIGPGSIENILSWLILAFGCFKESPREGSNAWKVYGLRIIALVLLAGVVAASALFAIIIPLPSLSDLTLVFLTVTVAIWSVRNFSTGNMKIFLPPLVIFCMLLAVAANVALYFVGSANSFDTKKIEINPDLTPEEQAEAELLQSLGFLNFFMITMATYSIWFVLWCSTAFWSFKIFPSFREFYDGIFARAHILKFTAFVVTPIIIWVQSCNQSNPTDSMKMNFGQIFSLIVSFVTIITLIDEARVVKKPIWAALFFSRRIPDPTELEMIQQMANYGLTADASIAPRSEKPQFNEKNMDDDLDRVSTTSRSNNAGRSL</sequence>
<dbReference type="EMBL" id="ML210465">
    <property type="protein sequence ID" value="TFK17765.1"/>
    <property type="molecule type" value="Genomic_DNA"/>
</dbReference>
<feature type="transmembrane region" description="Helical" evidence="2">
    <location>
        <begin position="163"/>
        <end position="183"/>
    </location>
</feature>
<evidence type="ECO:0000256" key="2">
    <source>
        <dbReference type="SAM" id="Phobius"/>
    </source>
</evidence>
<feature type="transmembrane region" description="Helical" evidence="2">
    <location>
        <begin position="395"/>
        <end position="418"/>
    </location>
</feature>
<evidence type="ECO:0000313" key="3">
    <source>
        <dbReference type="EMBL" id="TFK17765.1"/>
    </source>
</evidence>
<protein>
    <submittedName>
        <fullName evidence="3">Uncharacterized protein</fullName>
    </submittedName>
</protein>
<feature type="transmembrane region" description="Helical" evidence="2">
    <location>
        <begin position="203"/>
        <end position="234"/>
    </location>
</feature>
<feature type="transmembrane region" description="Helical" evidence="2">
    <location>
        <begin position="343"/>
        <end position="365"/>
    </location>
</feature>
<accession>A0A5C3KCF3</accession>
<feature type="transmembrane region" description="Helical" evidence="2">
    <location>
        <begin position="454"/>
        <end position="475"/>
    </location>
</feature>
<feature type="transmembrane region" description="Helical" evidence="2">
    <location>
        <begin position="496"/>
        <end position="513"/>
    </location>
</feature>
<feature type="region of interest" description="Disordered" evidence="1">
    <location>
        <begin position="592"/>
        <end position="621"/>
    </location>
</feature>
<feature type="transmembrane region" description="Helical" evidence="2">
    <location>
        <begin position="371"/>
        <end position="388"/>
    </location>
</feature>
<gene>
    <name evidence="3" type="ORF">FA15DRAFT_675839</name>
</gene>
<keyword evidence="2" id="KW-1133">Transmembrane helix</keyword>
<feature type="transmembrane region" description="Helical" evidence="2">
    <location>
        <begin position="90"/>
        <end position="113"/>
    </location>
</feature>
<feature type="compositionally biased region" description="Basic and acidic residues" evidence="1">
    <location>
        <begin position="592"/>
        <end position="602"/>
    </location>
</feature>
<feature type="transmembrane region" description="Helical" evidence="2">
    <location>
        <begin position="66"/>
        <end position="83"/>
    </location>
</feature>
<keyword evidence="2" id="KW-0472">Membrane</keyword>
<dbReference type="AlphaFoldDB" id="A0A5C3KCF3"/>
<keyword evidence="4" id="KW-1185">Reference proteome</keyword>
<dbReference type="Proteomes" id="UP000307440">
    <property type="component" value="Unassembled WGS sequence"/>
</dbReference>
<evidence type="ECO:0000313" key="4">
    <source>
        <dbReference type="Proteomes" id="UP000307440"/>
    </source>
</evidence>
<dbReference type="OrthoDB" id="3234297at2759"/>
<feature type="transmembrane region" description="Helical" evidence="2">
    <location>
        <begin position="525"/>
        <end position="544"/>
    </location>
</feature>
<name>A0A5C3KCF3_COPMA</name>